<dbReference type="AlphaFoldDB" id="A0A0F8Z3J1"/>
<dbReference type="EMBL" id="LAZR01050022">
    <property type="protein sequence ID" value="KKK88288.1"/>
    <property type="molecule type" value="Genomic_DNA"/>
</dbReference>
<feature type="non-terminal residue" evidence="2">
    <location>
        <position position="1"/>
    </location>
</feature>
<sequence length="94" mass="11301">WAAFNNLIVHYIIPIAFIIDWVLTEIKIRYQWSDLWYWIIYPIGYIVFLDVIELGIIVYAYIISILILSSLSLGSLYILINRRRMNDRDKYSQI</sequence>
<evidence type="ECO:0000313" key="2">
    <source>
        <dbReference type="EMBL" id="KKK88288.1"/>
    </source>
</evidence>
<dbReference type="NCBIfam" id="NF038065">
    <property type="entry name" value="Pr6Pr"/>
    <property type="match status" value="1"/>
</dbReference>
<organism evidence="2">
    <name type="scientific">marine sediment metagenome</name>
    <dbReference type="NCBI Taxonomy" id="412755"/>
    <lineage>
        <taxon>unclassified sequences</taxon>
        <taxon>metagenomes</taxon>
        <taxon>ecological metagenomes</taxon>
    </lineage>
</organism>
<name>A0A0F8Z3J1_9ZZZZ</name>
<reference evidence="2" key="1">
    <citation type="journal article" date="2015" name="Nature">
        <title>Complex archaea that bridge the gap between prokaryotes and eukaryotes.</title>
        <authorList>
            <person name="Spang A."/>
            <person name="Saw J.H."/>
            <person name="Jorgensen S.L."/>
            <person name="Zaremba-Niedzwiedzka K."/>
            <person name="Martijn J."/>
            <person name="Lind A.E."/>
            <person name="van Eijk R."/>
            <person name="Schleper C."/>
            <person name="Guy L."/>
            <person name="Ettema T.J."/>
        </authorList>
    </citation>
    <scope>NUCLEOTIDE SEQUENCE</scope>
</reference>
<accession>A0A0F8Z3J1</accession>
<evidence type="ECO:0000256" key="1">
    <source>
        <dbReference type="SAM" id="Phobius"/>
    </source>
</evidence>
<protein>
    <submittedName>
        <fullName evidence="2">Uncharacterized protein</fullName>
    </submittedName>
</protein>
<proteinExistence type="predicted"/>
<keyword evidence="1" id="KW-1133">Transmembrane helix</keyword>
<feature type="transmembrane region" description="Helical" evidence="1">
    <location>
        <begin position="58"/>
        <end position="80"/>
    </location>
</feature>
<comment type="caution">
    <text evidence="2">The sequence shown here is derived from an EMBL/GenBank/DDBJ whole genome shotgun (WGS) entry which is preliminary data.</text>
</comment>
<dbReference type="InterPro" id="IPR049713">
    <property type="entry name" value="Pr6Pr-like"/>
</dbReference>
<feature type="transmembrane region" description="Helical" evidence="1">
    <location>
        <begin position="6"/>
        <end position="23"/>
    </location>
</feature>
<gene>
    <name evidence="2" type="ORF">LCGC14_2744670</name>
</gene>
<feature type="transmembrane region" description="Helical" evidence="1">
    <location>
        <begin position="35"/>
        <end position="52"/>
    </location>
</feature>
<keyword evidence="1" id="KW-0472">Membrane</keyword>
<keyword evidence="1" id="KW-0812">Transmembrane</keyword>